<feature type="signal peptide" evidence="3">
    <location>
        <begin position="1"/>
        <end position="23"/>
    </location>
</feature>
<dbReference type="PATRIC" id="fig|1318628.3.peg.2550"/>
<dbReference type="Gene3D" id="3.40.50.2300">
    <property type="match status" value="2"/>
</dbReference>
<dbReference type="SUPFAM" id="SSF53822">
    <property type="entry name" value="Periplasmic binding protein-like I"/>
    <property type="match status" value="1"/>
</dbReference>
<keyword evidence="5" id="KW-0675">Receptor</keyword>
<dbReference type="EMBL" id="ASAD01000014">
    <property type="protein sequence ID" value="EON91586.1"/>
    <property type="molecule type" value="Genomic_DNA"/>
</dbReference>
<dbReference type="InterPro" id="IPR051010">
    <property type="entry name" value="BCAA_transport"/>
</dbReference>
<comment type="caution">
    <text evidence="5">The sequence shown here is derived from an EMBL/GenBank/DDBJ whole genome shotgun (WGS) entry which is preliminary data.</text>
</comment>
<sequence>MTIMKKLLTTAIASAMMVGSAQADISDDTVKIGYLADMSGTYRDLAGPNGLKALEMAIADFGGKVNGAKIEVVSADDRNNPDSSSSTVRRWLENENVDLVAGMVASSVTIAVTKLLEENDGLGIVSGSAASSITNEHCTPNHIHYVYDTYPLANGTAKAVVQEGGKEWFILTADYAFGHALEGDVTRVVEENGGKVIKTARHPFPTSDFSSYILQAQSSGADVVALANAGSDTTNAITTAGEFGLTQSGQTLAALLLFLTDVHALGVNSAQGIQLTTGWYWNMNEEARKWADRFMDETGVRPTMVHAGIYSSTMQYLNAVKATGSDDTQTVRKQMMDTPINDMFATNGRIREDGRMVHDMYLAEVKTPEESENEWDLYKIVRTIPGDEAYRPLSESKCSLVSKN</sequence>
<dbReference type="InterPro" id="IPR028081">
    <property type="entry name" value="Leu-bd"/>
</dbReference>
<dbReference type="HOGENOM" id="CLU_027128_1_0_6"/>
<keyword evidence="6" id="KW-1185">Reference proteome</keyword>
<name>R8AZ30_9GAMM</name>
<dbReference type="InterPro" id="IPR028082">
    <property type="entry name" value="Peripla_BP_I"/>
</dbReference>
<organism evidence="5 6">
    <name type="scientific">Marinobacter lipolyticus SM19</name>
    <dbReference type="NCBI Taxonomy" id="1318628"/>
    <lineage>
        <taxon>Bacteria</taxon>
        <taxon>Pseudomonadati</taxon>
        <taxon>Pseudomonadota</taxon>
        <taxon>Gammaproteobacteria</taxon>
        <taxon>Pseudomonadales</taxon>
        <taxon>Marinobacteraceae</taxon>
        <taxon>Marinobacter</taxon>
    </lineage>
</organism>
<dbReference type="STRING" id="1318628.MARLIPOL_12779"/>
<proteinExistence type="inferred from homology"/>
<evidence type="ECO:0000256" key="1">
    <source>
        <dbReference type="ARBA" id="ARBA00010062"/>
    </source>
</evidence>
<dbReference type="RefSeq" id="WP_012138642.1">
    <property type="nucleotide sequence ID" value="NZ_KE007326.1"/>
</dbReference>
<feature type="chain" id="PRO_5004451654" evidence="3">
    <location>
        <begin position="24"/>
        <end position="404"/>
    </location>
</feature>
<evidence type="ECO:0000259" key="4">
    <source>
        <dbReference type="Pfam" id="PF13458"/>
    </source>
</evidence>
<dbReference type="eggNOG" id="COG0683">
    <property type="taxonomic scope" value="Bacteria"/>
</dbReference>
<evidence type="ECO:0000313" key="5">
    <source>
        <dbReference type="EMBL" id="EON91586.1"/>
    </source>
</evidence>
<dbReference type="CDD" id="cd06327">
    <property type="entry name" value="PBP1_SBP-like"/>
    <property type="match status" value="1"/>
</dbReference>
<dbReference type="Pfam" id="PF13458">
    <property type="entry name" value="Peripla_BP_6"/>
    <property type="match status" value="1"/>
</dbReference>
<evidence type="ECO:0000256" key="2">
    <source>
        <dbReference type="ARBA" id="ARBA00022729"/>
    </source>
</evidence>
<keyword evidence="2 3" id="KW-0732">Signal</keyword>
<feature type="domain" description="Leucine-binding protein" evidence="4">
    <location>
        <begin position="29"/>
        <end position="366"/>
    </location>
</feature>
<evidence type="ECO:0000256" key="3">
    <source>
        <dbReference type="SAM" id="SignalP"/>
    </source>
</evidence>
<dbReference type="PANTHER" id="PTHR30483">
    <property type="entry name" value="LEUCINE-SPECIFIC-BINDING PROTEIN"/>
    <property type="match status" value="1"/>
</dbReference>
<dbReference type="OrthoDB" id="5794591at2"/>
<dbReference type="Proteomes" id="UP000016540">
    <property type="component" value="Unassembled WGS sequence"/>
</dbReference>
<evidence type="ECO:0000313" key="6">
    <source>
        <dbReference type="Proteomes" id="UP000016540"/>
    </source>
</evidence>
<reference evidence="5 6" key="1">
    <citation type="journal article" date="2013" name="Genome Announc.">
        <title>Draft Genome Sequence of the Moderately Halophilic Bacterium Marinobacter lipolyticus Strain SM19.</title>
        <authorList>
            <person name="Papke R.T."/>
            <person name="de la Haba R.R."/>
            <person name="Infante-Dominguez C."/>
            <person name="Perez D."/>
            <person name="Sanchez-Porro C."/>
            <person name="Lapierre P."/>
            <person name="Ventosa A."/>
        </authorList>
    </citation>
    <scope>NUCLEOTIDE SEQUENCE [LARGE SCALE GENOMIC DNA]</scope>
    <source>
        <strain evidence="5 6">SM19</strain>
    </source>
</reference>
<accession>R8AZ30</accession>
<dbReference type="AlphaFoldDB" id="R8AZ30"/>
<protein>
    <submittedName>
        <fullName evidence="5">Extracellular ligand-binding receptor</fullName>
    </submittedName>
</protein>
<dbReference type="PANTHER" id="PTHR30483:SF6">
    <property type="entry name" value="PERIPLASMIC BINDING PROTEIN OF ABC TRANSPORTER FOR NATURAL AMINO ACIDS"/>
    <property type="match status" value="1"/>
</dbReference>
<comment type="similarity">
    <text evidence="1">Belongs to the leucine-binding protein family.</text>
</comment>
<gene>
    <name evidence="5" type="ORF">MARLIPOL_12779</name>
</gene>